<dbReference type="EMBL" id="CAEY01001356">
    <property type="status" value="NOT_ANNOTATED_CDS"/>
    <property type="molecule type" value="Genomic_DNA"/>
</dbReference>
<dbReference type="EnsemblMetazoa" id="tetur04g09494.1">
    <property type="protein sequence ID" value="tetur04g09494.1"/>
    <property type="gene ID" value="tetur04g09494"/>
</dbReference>
<protein>
    <submittedName>
        <fullName evidence="2">Uncharacterized protein</fullName>
    </submittedName>
</protein>
<name>T1K3Q0_TETUR</name>
<reference evidence="2" key="2">
    <citation type="submission" date="2015-06" db="UniProtKB">
        <authorList>
            <consortium name="EnsemblMetazoa"/>
        </authorList>
    </citation>
    <scope>IDENTIFICATION</scope>
</reference>
<dbReference type="Proteomes" id="UP000015104">
    <property type="component" value="Unassembled WGS sequence"/>
</dbReference>
<evidence type="ECO:0000313" key="2">
    <source>
        <dbReference type="EnsemblMetazoa" id="tetur04g09494.1"/>
    </source>
</evidence>
<sequence>MSDYKSDVTTRNRRWLPSEPNRHPLSPTIPVAKLRLYRELAAGASRSLTDLPHSYHSNSSSHRTINRPPSVLSSSSIPTPAPMDRVTLSYPGTPTKSNGYAHQQHYLQQHLSGSATGVGYGRPSSINLHHPSNQYSPDPYVQGTWSLGSHRQSAYQDRYYPSGTNYPSSYNPNLATGSYQNQRDLLTISPSAYARRNVSIPIHSSSASATSAALAARSSGLPGSGGYYRQHHHSDHDLRYINPNSSYPSVPGYGSGSYVQNPTIHRSSGYHPTQATSNSSHYYQQYPHHSRSRHYRSESDLDALSNLYPYPTDPVRTQSGVHSSTHGYHSGTMGPSTHQAYPSSSYYGQHHDPYQQSLEHSRYAQSNPYTIYPGYGQSTGTINATSSTASATNRYNRSLDRYY</sequence>
<organism evidence="2 3">
    <name type="scientific">Tetranychus urticae</name>
    <name type="common">Two-spotted spider mite</name>
    <dbReference type="NCBI Taxonomy" id="32264"/>
    <lineage>
        <taxon>Eukaryota</taxon>
        <taxon>Metazoa</taxon>
        <taxon>Ecdysozoa</taxon>
        <taxon>Arthropoda</taxon>
        <taxon>Chelicerata</taxon>
        <taxon>Arachnida</taxon>
        <taxon>Acari</taxon>
        <taxon>Acariformes</taxon>
        <taxon>Trombidiformes</taxon>
        <taxon>Prostigmata</taxon>
        <taxon>Eleutherengona</taxon>
        <taxon>Raphignathae</taxon>
        <taxon>Tetranychoidea</taxon>
        <taxon>Tetranychidae</taxon>
        <taxon>Tetranychus</taxon>
    </lineage>
</organism>
<feature type="compositionally biased region" description="Basic and acidic residues" evidence="1">
    <location>
        <begin position="1"/>
        <end position="10"/>
    </location>
</feature>
<proteinExistence type="predicted"/>
<evidence type="ECO:0000313" key="3">
    <source>
        <dbReference type="Proteomes" id="UP000015104"/>
    </source>
</evidence>
<feature type="compositionally biased region" description="Polar residues" evidence="1">
    <location>
        <begin position="316"/>
        <end position="347"/>
    </location>
</feature>
<accession>T1K3Q0</accession>
<feature type="region of interest" description="Disordered" evidence="1">
    <location>
        <begin position="316"/>
        <end position="352"/>
    </location>
</feature>
<dbReference type="KEGG" id="tut:107359915"/>
<dbReference type="HOGENOM" id="CLU_683952_0_0_1"/>
<feature type="region of interest" description="Disordered" evidence="1">
    <location>
        <begin position="49"/>
        <end position="82"/>
    </location>
</feature>
<dbReference type="OMA" id="LRYIRDP"/>
<feature type="region of interest" description="Disordered" evidence="1">
    <location>
        <begin position="1"/>
        <end position="27"/>
    </location>
</feature>
<evidence type="ECO:0000256" key="1">
    <source>
        <dbReference type="SAM" id="MobiDB-lite"/>
    </source>
</evidence>
<keyword evidence="3" id="KW-1185">Reference proteome</keyword>
<dbReference type="OrthoDB" id="10400277at2759"/>
<gene>
    <name evidence="2" type="primary">107359915</name>
</gene>
<dbReference type="AlphaFoldDB" id="T1K3Q0"/>
<reference evidence="3" key="1">
    <citation type="submission" date="2011-08" db="EMBL/GenBank/DDBJ databases">
        <authorList>
            <person name="Rombauts S."/>
        </authorList>
    </citation>
    <scope>NUCLEOTIDE SEQUENCE</scope>
    <source>
        <strain evidence="3">London</strain>
    </source>
</reference>